<dbReference type="Pfam" id="PF08238">
    <property type="entry name" value="Sel1"/>
    <property type="match status" value="7"/>
</dbReference>
<dbReference type="Proteomes" id="UP001470230">
    <property type="component" value="Unassembled WGS sequence"/>
</dbReference>
<proteinExistence type="inferred from homology"/>
<evidence type="ECO:0000256" key="1">
    <source>
        <dbReference type="ARBA" id="ARBA00038101"/>
    </source>
</evidence>
<dbReference type="InterPro" id="IPR050767">
    <property type="entry name" value="Sel1_AlgK"/>
</dbReference>
<reference evidence="3 4" key="1">
    <citation type="submission" date="2024-04" db="EMBL/GenBank/DDBJ databases">
        <title>Tritrichomonas musculus Genome.</title>
        <authorList>
            <person name="Alves-Ferreira E."/>
            <person name="Grigg M."/>
            <person name="Lorenzi H."/>
            <person name="Galac M."/>
        </authorList>
    </citation>
    <scope>NUCLEOTIDE SEQUENCE [LARGE SCALE GENOMIC DNA]</scope>
    <source>
        <strain evidence="3 4">EAF2021</strain>
    </source>
</reference>
<accession>A0ABR2K7N2</accession>
<sequence>MSFRKLAKYYDDLSKEDNSIELLKMGKDCLLKKEFQKAFDYLKSASLLGNSDAQRYLGLLYLKNEGKIPSIAGQEKIGIEYLELSAKQQNKKTLFLLGILYIEGFKENNKKTRKSIFGFNHEAQEQPINPNSPKPDKDLGIKYIQQAIDLKYRRAMKYLFDYYFRERHIENNLEKAENLAKDAIHIGYKYLIENLLEQYNLLEPEKQLNIIKYLADHGDPKYQRLYGDFLYHHSNDFENGYGYLKRSADKGEAYSMYLYGFYNLIGYSDNHGDREEGFKYLEKAARNGCLAASYYLGLFHLHSDHGLPKNEKKAIKYFHRAAIYMDPDAQIALGKVFLYNEKWLNIPNLAVMYFGYAAEGHILKKNEFLLAEWPEYSDDDDFEQGSDSEEEENDENSKDDEDDKYNVEVLHMLYPDIPESSTEYEEPRKTSSYMVIPKNKQKKREYDHIYDIEDLEDPLVRQVYNLMNEDINKRINQKKKKVKVFIGAYAGEFSKKGDQNYVTMNYKCQGLIGLGQAYKEQKNYKMSLLNYTKAINFGSSEAMNELGNIYKDGSYGKREPQKAMELFKKAYTECRNPDALYYLGRMYLDGCGVERDPVKGNEFIRSAMNQGSTVAHRNFQHGGFMSFRFIC</sequence>
<comment type="caution">
    <text evidence="3">The sequence shown here is derived from an EMBL/GenBank/DDBJ whole genome shotgun (WGS) entry which is preliminary data.</text>
</comment>
<dbReference type="EMBL" id="JAPFFF010000006">
    <property type="protein sequence ID" value="KAK8887130.1"/>
    <property type="molecule type" value="Genomic_DNA"/>
</dbReference>
<gene>
    <name evidence="3" type="ORF">M9Y10_038168</name>
</gene>
<evidence type="ECO:0008006" key="5">
    <source>
        <dbReference type="Google" id="ProtNLM"/>
    </source>
</evidence>
<dbReference type="InterPro" id="IPR011990">
    <property type="entry name" value="TPR-like_helical_dom_sf"/>
</dbReference>
<evidence type="ECO:0000313" key="4">
    <source>
        <dbReference type="Proteomes" id="UP001470230"/>
    </source>
</evidence>
<dbReference type="SMART" id="SM00671">
    <property type="entry name" value="SEL1"/>
    <property type="match status" value="8"/>
</dbReference>
<dbReference type="InterPro" id="IPR006597">
    <property type="entry name" value="Sel1-like"/>
</dbReference>
<keyword evidence="4" id="KW-1185">Reference proteome</keyword>
<name>A0ABR2K7N2_9EUKA</name>
<comment type="similarity">
    <text evidence="1">Belongs to the sel-1 family.</text>
</comment>
<organism evidence="3 4">
    <name type="scientific">Tritrichomonas musculus</name>
    <dbReference type="NCBI Taxonomy" id="1915356"/>
    <lineage>
        <taxon>Eukaryota</taxon>
        <taxon>Metamonada</taxon>
        <taxon>Parabasalia</taxon>
        <taxon>Tritrichomonadida</taxon>
        <taxon>Tritrichomonadidae</taxon>
        <taxon>Tritrichomonas</taxon>
    </lineage>
</organism>
<dbReference type="PANTHER" id="PTHR11102:SF147">
    <property type="entry name" value="SEL1L ADAPTOR SUBUNIT OF ERAD E3 UBIQUITIN LIGASE"/>
    <property type="match status" value="1"/>
</dbReference>
<protein>
    <recommendedName>
        <fullName evidence="5">HCP-like protein</fullName>
    </recommendedName>
</protein>
<dbReference type="PANTHER" id="PTHR11102">
    <property type="entry name" value="SEL-1-LIKE PROTEIN"/>
    <property type="match status" value="1"/>
</dbReference>
<dbReference type="Gene3D" id="1.25.40.10">
    <property type="entry name" value="Tetratricopeptide repeat domain"/>
    <property type="match status" value="2"/>
</dbReference>
<dbReference type="SUPFAM" id="SSF81901">
    <property type="entry name" value="HCP-like"/>
    <property type="match status" value="3"/>
</dbReference>
<feature type="region of interest" description="Disordered" evidence="2">
    <location>
        <begin position="379"/>
        <end position="402"/>
    </location>
</feature>
<evidence type="ECO:0000313" key="3">
    <source>
        <dbReference type="EMBL" id="KAK8887130.1"/>
    </source>
</evidence>
<evidence type="ECO:0000256" key="2">
    <source>
        <dbReference type="SAM" id="MobiDB-lite"/>
    </source>
</evidence>